<dbReference type="OrthoDB" id="2586476at2"/>
<dbReference type="EMBL" id="SMRT01000001">
    <property type="protein sequence ID" value="TDG00871.1"/>
    <property type="molecule type" value="Genomic_DNA"/>
</dbReference>
<dbReference type="AlphaFoldDB" id="A0A4R5L0J3"/>
<comment type="caution">
    <text evidence="1">The sequence shown here is derived from an EMBL/GenBank/DDBJ whole genome shotgun (WGS) entry which is preliminary data.</text>
</comment>
<proteinExistence type="predicted"/>
<evidence type="ECO:0000313" key="2">
    <source>
        <dbReference type="Proteomes" id="UP000295636"/>
    </source>
</evidence>
<name>A0A4R5L0J3_9BACL</name>
<accession>A0A4R5L0J3</accession>
<dbReference type="RefSeq" id="WP_133225581.1">
    <property type="nucleotide sequence ID" value="NZ_SMRT01000001.1"/>
</dbReference>
<protein>
    <submittedName>
        <fullName evidence="1">Uncharacterized protein</fullName>
    </submittedName>
</protein>
<keyword evidence="2" id="KW-1185">Reference proteome</keyword>
<gene>
    <name evidence="1" type="ORF">E1757_04475</name>
</gene>
<dbReference type="Proteomes" id="UP000295636">
    <property type="component" value="Unassembled WGS sequence"/>
</dbReference>
<reference evidence="1 2" key="1">
    <citation type="submission" date="2019-03" db="EMBL/GenBank/DDBJ databases">
        <title>This is whole genome sequence of Paenibacillus sp MS74 strain.</title>
        <authorList>
            <person name="Trinh H.N."/>
        </authorList>
    </citation>
    <scope>NUCLEOTIDE SEQUENCE [LARGE SCALE GENOMIC DNA]</scope>
    <source>
        <strain evidence="1 2">MS74</strain>
    </source>
</reference>
<organism evidence="1 2">
    <name type="scientific">Paenibacillus piri</name>
    <dbReference type="NCBI Taxonomy" id="2547395"/>
    <lineage>
        <taxon>Bacteria</taxon>
        <taxon>Bacillati</taxon>
        <taxon>Bacillota</taxon>
        <taxon>Bacilli</taxon>
        <taxon>Bacillales</taxon>
        <taxon>Paenibacillaceae</taxon>
        <taxon>Paenibacillus</taxon>
    </lineage>
</organism>
<evidence type="ECO:0000313" key="1">
    <source>
        <dbReference type="EMBL" id="TDG00871.1"/>
    </source>
</evidence>
<sequence>MKIVITFSVNEKRFHEKDLRIIARQLKKLKSPNCDEDERLGISNLISEYLEKGKIPKNIKDYRAYGKRVEHEEMLDNWRKGIGRNKIYHLALDGAIDMESDSNTEHDRVSDYRNASIEGKVVAKEDREVHFRVFSIVEAHLKELGVSLIKEVIVPLFNAVLVQTKGEVRKPRLTRDFVSDQKAAIEVVNKYEHCLADIKIEPDGTALTDEVILFLEQKTLRDLIGLIYKDKFL</sequence>